<evidence type="ECO:0000313" key="3">
    <source>
        <dbReference type="Proteomes" id="UP001597092"/>
    </source>
</evidence>
<accession>A0ABD6DUL2</accession>
<name>A0ABD6DUL2_9EURY</name>
<protein>
    <submittedName>
        <fullName evidence="2">Uncharacterized protein</fullName>
    </submittedName>
</protein>
<evidence type="ECO:0000256" key="1">
    <source>
        <dbReference type="SAM" id="MobiDB-lite"/>
    </source>
</evidence>
<feature type="compositionally biased region" description="Acidic residues" evidence="1">
    <location>
        <begin position="310"/>
        <end position="325"/>
    </location>
</feature>
<organism evidence="2 3">
    <name type="scientific">Halobellus litoreus</name>
    <dbReference type="NCBI Taxonomy" id="755310"/>
    <lineage>
        <taxon>Archaea</taxon>
        <taxon>Methanobacteriati</taxon>
        <taxon>Methanobacteriota</taxon>
        <taxon>Stenosarchaea group</taxon>
        <taxon>Halobacteria</taxon>
        <taxon>Halobacteriales</taxon>
        <taxon>Haloferacaceae</taxon>
        <taxon>Halobellus</taxon>
    </lineage>
</organism>
<comment type="caution">
    <text evidence="2">The sequence shown here is derived from an EMBL/GenBank/DDBJ whole genome shotgun (WGS) entry which is preliminary data.</text>
</comment>
<dbReference type="PROSITE" id="PS51257">
    <property type="entry name" value="PROKAR_LIPOPROTEIN"/>
    <property type="match status" value="1"/>
</dbReference>
<feature type="region of interest" description="Disordered" evidence="1">
    <location>
        <begin position="26"/>
        <end position="49"/>
    </location>
</feature>
<feature type="region of interest" description="Disordered" evidence="1">
    <location>
        <begin position="493"/>
        <end position="588"/>
    </location>
</feature>
<dbReference type="AlphaFoldDB" id="A0ABD6DUL2"/>
<sequence length="822" mass="85997">MIDPETRTLDRRTLLATLASAGAGTLAGCSFGQREPDGTTTETEPSRAEELATRFAPTLYFDAAEPWLPTDPRPYESERDGDTVVDGFDALDGYHARDADSEGPPNPTVFYNAVEYDDSPLAVVQFWLYSAFDQFTTNFHWHDWEVLHVFVDTETDRPQLYVASSHSRRVPNNEFLDPDPEMVPRILSELGSHSSALSVNDEPDQFQRLPGADLLADITNSAIESVEALSEVPLAYGLPRDEGARLPYVVPEYEGVPVYEHERLPNVDRESLVDEDLTVRSAESLSSPPGDLPDRSTGVVFRHEARGDSESDDPTAGDTSAENDDPSSGVATSVDGATEHAYELVPAAELEHITAFTGPQLSFEFAVPEVGEDAIAGHLTTTGEPWNQPRYENPAADITDPNHRASLAERYDAIGDAAPINTVVAAVTEAVASDDAPDGEGLTTREPTVEAVALLESDPAAVPTFGGVAAVHDVAAGDHRLTVNAAGRAPYSERLSVGGEGNDASTATATTATETGAAATETATDAATASGASDPESATATAESATVDTESGGADTESVTAAEDADSGADADPGSDTDSARAAQRVTAAGTGGEIPLVARENARKLEVDADGTEAELTSLAVEDDFAGRLYESSLDGSDAVYVHRGGAYTTEVRDADGAVGAFRVNPDPGTDGGDDDAPETPAPIRIDSPETGKASLASFLASIAGETSAELAALLDAADAGGSTGGRGEDALAGRENALRGLVRALDAIVTAAERAAENARAGERANADQQLAAVATGLERVVELVTQAAADLPDPLERAVQTRVEEATRRAEQARNAEKL</sequence>
<reference evidence="2 3" key="1">
    <citation type="journal article" date="2019" name="Int. J. Syst. Evol. Microbiol.">
        <title>The Global Catalogue of Microorganisms (GCM) 10K type strain sequencing project: providing services to taxonomists for standard genome sequencing and annotation.</title>
        <authorList>
            <consortium name="The Broad Institute Genomics Platform"/>
            <consortium name="The Broad Institute Genome Sequencing Center for Infectious Disease"/>
            <person name="Wu L."/>
            <person name="Ma J."/>
        </authorList>
    </citation>
    <scope>NUCLEOTIDE SEQUENCE [LARGE SCALE GENOMIC DNA]</scope>
    <source>
        <strain evidence="2 3">CGMCC 1.10387</strain>
    </source>
</reference>
<gene>
    <name evidence="2" type="ORF">ACFSAS_08245</name>
</gene>
<feature type="compositionally biased region" description="Low complexity" evidence="1">
    <location>
        <begin position="503"/>
        <end position="551"/>
    </location>
</feature>
<proteinExistence type="predicted"/>
<feature type="region of interest" description="Disordered" evidence="1">
    <location>
        <begin position="304"/>
        <end position="333"/>
    </location>
</feature>
<evidence type="ECO:0000313" key="2">
    <source>
        <dbReference type="EMBL" id="MFD1685600.1"/>
    </source>
</evidence>
<feature type="region of interest" description="Disordered" evidence="1">
    <location>
        <begin position="666"/>
        <end position="690"/>
    </location>
</feature>
<keyword evidence="3" id="KW-1185">Reference proteome</keyword>
<dbReference type="Proteomes" id="UP001597092">
    <property type="component" value="Unassembled WGS sequence"/>
</dbReference>
<feature type="compositionally biased region" description="Acidic residues" evidence="1">
    <location>
        <begin position="563"/>
        <end position="575"/>
    </location>
</feature>
<dbReference type="EMBL" id="JBHUDP010000002">
    <property type="protein sequence ID" value="MFD1685600.1"/>
    <property type="molecule type" value="Genomic_DNA"/>
</dbReference>